<dbReference type="AlphaFoldDB" id="A0AAV5I982"/>
<name>A0AAV5I982_9ROSI</name>
<evidence type="ECO:0000313" key="2">
    <source>
        <dbReference type="Proteomes" id="UP001054252"/>
    </source>
</evidence>
<evidence type="ECO:0008006" key="3">
    <source>
        <dbReference type="Google" id="ProtNLM"/>
    </source>
</evidence>
<comment type="caution">
    <text evidence="1">The sequence shown here is derived from an EMBL/GenBank/DDBJ whole genome shotgun (WGS) entry which is preliminary data.</text>
</comment>
<protein>
    <recommendedName>
        <fullName evidence="3">Ribosomal protein L32</fullName>
    </recommendedName>
</protein>
<accession>A0AAV5I982</accession>
<evidence type="ECO:0000313" key="1">
    <source>
        <dbReference type="EMBL" id="GKU96101.1"/>
    </source>
</evidence>
<gene>
    <name evidence="1" type="ORF">SLEP1_g9377</name>
</gene>
<organism evidence="1 2">
    <name type="scientific">Rubroshorea leprosula</name>
    <dbReference type="NCBI Taxonomy" id="152421"/>
    <lineage>
        <taxon>Eukaryota</taxon>
        <taxon>Viridiplantae</taxon>
        <taxon>Streptophyta</taxon>
        <taxon>Embryophyta</taxon>
        <taxon>Tracheophyta</taxon>
        <taxon>Spermatophyta</taxon>
        <taxon>Magnoliopsida</taxon>
        <taxon>eudicotyledons</taxon>
        <taxon>Gunneridae</taxon>
        <taxon>Pentapetalae</taxon>
        <taxon>rosids</taxon>
        <taxon>malvids</taxon>
        <taxon>Malvales</taxon>
        <taxon>Dipterocarpaceae</taxon>
        <taxon>Rubroshorea</taxon>
    </lineage>
</organism>
<sequence>MQYIRRSAVSTGNRWLSVLKSQNGLRSFLEYNSAKCFSDVGLAGFSSSARKGVIGAEG</sequence>
<dbReference type="EMBL" id="BPVZ01000009">
    <property type="protein sequence ID" value="GKU96101.1"/>
    <property type="molecule type" value="Genomic_DNA"/>
</dbReference>
<reference evidence="1 2" key="1">
    <citation type="journal article" date="2021" name="Commun. Biol.">
        <title>The genome of Shorea leprosula (Dipterocarpaceae) highlights the ecological relevance of drought in aseasonal tropical rainforests.</title>
        <authorList>
            <person name="Ng K.K.S."/>
            <person name="Kobayashi M.J."/>
            <person name="Fawcett J.A."/>
            <person name="Hatakeyama M."/>
            <person name="Paape T."/>
            <person name="Ng C.H."/>
            <person name="Ang C.C."/>
            <person name="Tnah L.H."/>
            <person name="Lee C.T."/>
            <person name="Nishiyama T."/>
            <person name="Sese J."/>
            <person name="O'Brien M.J."/>
            <person name="Copetti D."/>
            <person name="Mohd Noor M.I."/>
            <person name="Ong R.C."/>
            <person name="Putra M."/>
            <person name="Sireger I.Z."/>
            <person name="Indrioko S."/>
            <person name="Kosugi Y."/>
            <person name="Izuno A."/>
            <person name="Isagi Y."/>
            <person name="Lee S.L."/>
            <person name="Shimizu K.K."/>
        </authorList>
    </citation>
    <scope>NUCLEOTIDE SEQUENCE [LARGE SCALE GENOMIC DNA]</scope>
    <source>
        <strain evidence="1">214</strain>
    </source>
</reference>
<dbReference type="Proteomes" id="UP001054252">
    <property type="component" value="Unassembled WGS sequence"/>
</dbReference>
<keyword evidence="2" id="KW-1185">Reference proteome</keyword>
<proteinExistence type="predicted"/>